<dbReference type="EMBL" id="NHMK01000037">
    <property type="protein sequence ID" value="OWL93317.1"/>
    <property type="molecule type" value="Genomic_DNA"/>
</dbReference>
<sequence length="328" mass="33424">MTPPARRLGAALLALCLVACRPAGDPPASAAQAASVPASLSLRAAGTDVQLRASGPAGARWQVVCDTFAGPLVWNGTLPPVPGPAVTRWPRPDARSCEATLHAPPDRAGAPTLLARAVLTLPAAPTTTPAATVTAAAPPSALPAAPAPLTGRLTVTPASVRLGLREPWAAQVTLRRADGTPAPDGTPVLLSADGPAGARLSATRVTVNGEASWQLTPDVPGRYRLQARAGRWQATAVAAAQPALLGRRPPVLWAGPDLEVGPLRWTTGAYPDDGTPVTLQALNRSGRVLWTAQVTTAQGVARARVPTLTGAVTLRLSVAGAGESLPWP</sequence>
<organism evidence="2 3">
    <name type="scientific">Deinococcus indicus</name>
    <dbReference type="NCBI Taxonomy" id="223556"/>
    <lineage>
        <taxon>Bacteria</taxon>
        <taxon>Thermotogati</taxon>
        <taxon>Deinococcota</taxon>
        <taxon>Deinococci</taxon>
        <taxon>Deinococcales</taxon>
        <taxon>Deinococcaceae</taxon>
        <taxon>Deinococcus</taxon>
    </lineage>
</organism>
<gene>
    <name evidence="2" type="ORF">CBQ26_20445</name>
</gene>
<comment type="caution">
    <text evidence="2">The sequence shown here is derived from an EMBL/GenBank/DDBJ whole genome shotgun (WGS) entry which is preliminary data.</text>
</comment>
<dbReference type="Proteomes" id="UP000197208">
    <property type="component" value="Unassembled WGS sequence"/>
</dbReference>
<proteinExistence type="predicted"/>
<feature type="signal peptide" evidence="1">
    <location>
        <begin position="1"/>
        <end position="30"/>
    </location>
</feature>
<evidence type="ECO:0008006" key="4">
    <source>
        <dbReference type="Google" id="ProtNLM"/>
    </source>
</evidence>
<evidence type="ECO:0000256" key="1">
    <source>
        <dbReference type="SAM" id="SignalP"/>
    </source>
</evidence>
<dbReference type="Gene3D" id="2.60.40.10">
    <property type="entry name" value="Immunoglobulins"/>
    <property type="match status" value="1"/>
</dbReference>
<dbReference type="OrthoDB" id="74029at2"/>
<accession>A0A2D0A6X2</accession>
<evidence type="ECO:0000313" key="3">
    <source>
        <dbReference type="Proteomes" id="UP000197208"/>
    </source>
</evidence>
<evidence type="ECO:0000313" key="2">
    <source>
        <dbReference type="EMBL" id="OWL93317.1"/>
    </source>
</evidence>
<protein>
    <recommendedName>
        <fullName evidence="4">Carboxypeptidase regulatory-like domain-containing protein</fullName>
    </recommendedName>
</protein>
<dbReference type="InterPro" id="IPR013783">
    <property type="entry name" value="Ig-like_fold"/>
</dbReference>
<dbReference type="RefSeq" id="WP_088250455.1">
    <property type="nucleotide sequence ID" value="NZ_NHMK01000037.1"/>
</dbReference>
<keyword evidence="3" id="KW-1185">Reference proteome</keyword>
<keyword evidence="1" id="KW-0732">Signal</keyword>
<name>A0A2D0A6X2_9DEIO</name>
<reference evidence="2 3" key="1">
    <citation type="submission" date="2017-05" db="EMBL/GenBank/DDBJ databases">
        <title>De novo genome assembly of Deniococcus indicus strain DR1.</title>
        <authorList>
            <person name="Chauhan D."/>
            <person name="Yennamalli R.M."/>
            <person name="Priyadarshini R."/>
        </authorList>
    </citation>
    <scope>NUCLEOTIDE SEQUENCE [LARGE SCALE GENOMIC DNA]</scope>
    <source>
        <strain evidence="2 3">DR1</strain>
    </source>
</reference>
<dbReference type="AlphaFoldDB" id="A0A2D0A6X2"/>
<feature type="chain" id="PRO_5012429113" description="Carboxypeptidase regulatory-like domain-containing protein" evidence="1">
    <location>
        <begin position="31"/>
        <end position="328"/>
    </location>
</feature>